<dbReference type="InterPro" id="IPR055170">
    <property type="entry name" value="GFO_IDH_MocA-like_dom"/>
</dbReference>
<evidence type="ECO:0000259" key="2">
    <source>
        <dbReference type="Pfam" id="PF01408"/>
    </source>
</evidence>
<accession>A0A1G9VNV1</accession>
<feature type="domain" description="Gfo/Idh/MocA-like oxidoreductase N-terminal" evidence="2">
    <location>
        <begin position="9"/>
        <end position="135"/>
    </location>
</feature>
<evidence type="ECO:0000259" key="3">
    <source>
        <dbReference type="Pfam" id="PF22725"/>
    </source>
</evidence>
<gene>
    <name evidence="4" type="ORF">SAMN04488137_1696</name>
</gene>
<dbReference type="STRING" id="459525.SAMN04488137_1696"/>
<keyword evidence="5" id="KW-1185">Reference proteome</keyword>
<evidence type="ECO:0000313" key="5">
    <source>
        <dbReference type="Proteomes" id="UP000199544"/>
    </source>
</evidence>
<dbReference type="PANTHER" id="PTHR43818:SF11">
    <property type="entry name" value="BCDNA.GH03377"/>
    <property type="match status" value="1"/>
</dbReference>
<sequence length="402" mass="45137">MVGVNQKQVRVGLVGYKFMGKAHSHAYRDVSFYFDTNPKPVLQAICGRNEKDVKEAAANMGWRSYETDWRKLIARDDIDLIDIVTPNNCHAEIAIAAAEAGKHVFCEKPLALTLEQSQRMLDAVNKNGVVHMINHNYRYAPAVQWAKKLIDSGRLGRIYHIRATYLQDWIMDPEFPLVWRLSKEVCGSGALGDLAAHSIDLARFLVGEFKEVSGMLETFIKERPIVEDSSGLSGTGASEQKGPVDVDDASVFLARFENGAIGTFEATRFAGGNRNGNRLEINGEKGSIRWDMENMNNLDVYFHEDEEGLQGFRTINCTEEIHPYAGAYWPAAHIIGYEHTFTNLMVELMDGIDKGYSPLPNFADGVRNQAILEAVQESDRTKQWVSLSDVFEKAERTIKVKQ</sequence>
<dbReference type="Gene3D" id="3.30.360.10">
    <property type="entry name" value="Dihydrodipicolinate Reductase, domain 2"/>
    <property type="match status" value="1"/>
</dbReference>
<dbReference type="Pfam" id="PF01408">
    <property type="entry name" value="GFO_IDH_MocA"/>
    <property type="match status" value="1"/>
</dbReference>
<dbReference type="Proteomes" id="UP000199544">
    <property type="component" value="Unassembled WGS sequence"/>
</dbReference>
<dbReference type="InterPro" id="IPR000683">
    <property type="entry name" value="Gfo/Idh/MocA-like_OxRdtase_N"/>
</dbReference>
<dbReference type="EMBL" id="FNHW01000001">
    <property type="protein sequence ID" value="SDM73691.1"/>
    <property type="molecule type" value="Genomic_DNA"/>
</dbReference>
<dbReference type="SUPFAM" id="SSF55347">
    <property type="entry name" value="Glyceraldehyde-3-phosphate dehydrogenase-like, C-terminal domain"/>
    <property type="match status" value="1"/>
</dbReference>
<name>A0A1G9VNV1_9BACL</name>
<organism evidence="4 5">
    <name type="scientific">Fictibacillus solisalsi</name>
    <dbReference type="NCBI Taxonomy" id="459525"/>
    <lineage>
        <taxon>Bacteria</taxon>
        <taxon>Bacillati</taxon>
        <taxon>Bacillota</taxon>
        <taxon>Bacilli</taxon>
        <taxon>Bacillales</taxon>
        <taxon>Fictibacillaceae</taxon>
        <taxon>Fictibacillus</taxon>
    </lineage>
</organism>
<dbReference type="GO" id="GO:0016491">
    <property type="term" value="F:oxidoreductase activity"/>
    <property type="evidence" value="ECO:0007669"/>
    <property type="project" value="UniProtKB-KW"/>
</dbReference>
<dbReference type="SUPFAM" id="SSF51735">
    <property type="entry name" value="NAD(P)-binding Rossmann-fold domains"/>
    <property type="match status" value="1"/>
</dbReference>
<dbReference type="InterPro" id="IPR050463">
    <property type="entry name" value="Gfo/Idh/MocA_oxidrdct_glycsds"/>
</dbReference>
<proteinExistence type="predicted"/>
<dbReference type="GO" id="GO:0000166">
    <property type="term" value="F:nucleotide binding"/>
    <property type="evidence" value="ECO:0007669"/>
    <property type="project" value="InterPro"/>
</dbReference>
<evidence type="ECO:0000256" key="1">
    <source>
        <dbReference type="ARBA" id="ARBA00023002"/>
    </source>
</evidence>
<keyword evidence="1" id="KW-0560">Oxidoreductase</keyword>
<evidence type="ECO:0000313" key="4">
    <source>
        <dbReference type="EMBL" id="SDM73691.1"/>
    </source>
</evidence>
<dbReference type="Gene3D" id="3.40.50.720">
    <property type="entry name" value="NAD(P)-binding Rossmann-like Domain"/>
    <property type="match status" value="1"/>
</dbReference>
<reference evidence="5" key="1">
    <citation type="submission" date="2016-10" db="EMBL/GenBank/DDBJ databases">
        <authorList>
            <person name="Varghese N."/>
            <person name="Submissions S."/>
        </authorList>
    </citation>
    <scope>NUCLEOTIDE SEQUENCE [LARGE SCALE GENOMIC DNA]</scope>
    <source>
        <strain evidence="5">CGMCC 1.6854</strain>
    </source>
</reference>
<dbReference type="Pfam" id="PF22725">
    <property type="entry name" value="GFO_IDH_MocA_C3"/>
    <property type="match status" value="1"/>
</dbReference>
<feature type="domain" description="GFO/IDH/MocA-like oxidoreductase" evidence="3">
    <location>
        <begin position="144"/>
        <end position="289"/>
    </location>
</feature>
<dbReference type="InterPro" id="IPR036291">
    <property type="entry name" value="NAD(P)-bd_dom_sf"/>
</dbReference>
<dbReference type="PANTHER" id="PTHR43818">
    <property type="entry name" value="BCDNA.GH03377"/>
    <property type="match status" value="1"/>
</dbReference>
<dbReference type="AlphaFoldDB" id="A0A1G9VNV1"/>
<protein>
    <submittedName>
        <fullName evidence="4">Predicted dehydrogenase</fullName>
    </submittedName>
</protein>